<organism evidence="1 2">
    <name type="scientific">Pseudomonas juntendi</name>
    <dbReference type="NCBI Taxonomy" id="2666183"/>
    <lineage>
        <taxon>Bacteria</taxon>
        <taxon>Pseudomonadati</taxon>
        <taxon>Pseudomonadota</taxon>
        <taxon>Gammaproteobacteria</taxon>
        <taxon>Pseudomonadales</taxon>
        <taxon>Pseudomonadaceae</taxon>
        <taxon>Pseudomonas</taxon>
    </lineage>
</organism>
<proteinExistence type="predicted"/>
<dbReference type="AlphaFoldDB" id="A0A7W2JLI4"/>
<dbReference type="Proteomes" id="UP000556620">
    <property type="component" value="Unassembled WGS sequence"/>
</dbReference>
<accession>A0A7W2JLI4</accession>
<evidence type="ECO:0000313" key="1">
    <source>
        <dbReference type="EMBL" id="MBA6061170.1"/>
    </source>
</evidence>
<dbReference type="RefSeq" id="WP_182368389.1">
    <property type="nucleotide sequence ID" value="NZ_JACGCU010000035.1"/>
</dbReference>
<gene>
    <name evidence="1" type="ORF">H4C44_18515</name>
</gene>
<dbReference type="EMBL" id="JACGCU010000035">
    <property type="protein sequence ID" value="MBA6061170.1"/>
    <property type="molecule type" value="Genomic_DNA"/>
</dbReference>
<comment type="caution">
    <text evidence="1">The sequence shown here is derived from an EMBL/GenBank/DDBJ whole genome shotgun (WGS) entry which is preliminary data.</text>
</comment>
<evidence type="ECO:0000313" key="2">
    <source>
        <dbReference type="Proteomes" id="UP000556620"/>
    </source>
</evidence>
<sequence>MRRRHPRRSSAPRNKTVYVHAYPRFRFGRWEHVCQHYRSAPYQLAFEF</sequence>
<protein>
    <submittedName>
        <fullName evidence="1">Uncharacterized protein</fullName>
    </submittedName>
</protein>
<reference evidence="1 2" key="1">
    <citation type="submission" date="2020-07" db="EMBL/GenBank/DDBJ databases">
        <title>Diversity of carbapenemase encoding genes among Pseudomonas putida group clinical isolates in a tertiary Brazilian hospital.</title>
        <authorList>
            <person name="Alberto-Lei F."/>
            <person name="Nodari C.S."/>
            <person name="Streling A.P."/>
            <person name="Paulino J.T."/>
            <person name="Bessa-Neto F.O."/>
            <person name="Cayo R."/>
            <person name="Gales A.C."/>
        </authorList>
    </citation>
    <scope>NUCLEOTIDE SEQUENCE [LARGE SCALE GENOMIC DNA]</scope>
    <source>
        <strain evidence="1 2">14535</strain>
    </source>
</reference>
<name>A0A7W2JLI4_9PSED</name>